<evidence type="ECO:0000313" key="5">
    <source>
        <dbReference type="Proteomes" id="UP001196413"/>
    </source>
</evidence>
<keyword evidence="2" id="KW-0540">Nuclease</keyword>
<dbReference type="InterPro" id="IPR039039">
    <property type="entry name" value="RAI1-like_fam"/>
</dbReference>
<dbReference type="GO" id="GO:0005829">
    <property type="term" value="C:cytosol"/>
    <property type="evidence" value="ECO:0007669"/>
    <property type="project" value="TreeGrafter"/>
</dbReference>
<evidence type="ECO:0000259" key="3">
    <source>
        <dbReference type="Pfam" id="PF08652"/>
    </source>
</evidence>
<dbReference type="Pfam" id="PF08652">
    <property type="entry name" value="RAI1"/>
    <property type="match status" value="1"/>
</dbReference>
<feature type="domain" description="RAI1-like" evidence="3">
    <location>
        <begin position="21"/>
        <end position="181"/>
    </location>
</feature>
<comment type="cofactor">
    <cofactor evidence="2">
        <name>a divalent metal cation</name>
        <dbReference type="ChEBI" id="CHEBI:60240"/>
    </cofactor>
</comment>
<protein>
    <recommendedName>
        <fullName evidence="2">Decapping nuclease</fullName>
        <ecNumber evidence="2">3.6.1.-</ecNumber>
    </recommendedName>
</protein>
<dbReference type="GO" id="GO:0000166">
    <property type="term" value="F:nucleotide binding"/>
    <property type="evidence" value="ECO:0007669"/>
    <property type="project" value="UniProtKB-KW"/>
</dbReference>
<gene>
    <name evidence="4" type="primary">DOM3Z</name>
    <name evidence="4" type="ORF">KIN20_035990</name>
</gene>
<dbReference type="GO" id="GO:0003723">
    <property type="term" value="F:RNA binding"/>
    <property type="evidence" value="ECO:0007669"/>
    <property type="project" value="UniProtKB-KW"/>
</dbReference>
<sequence length="186" mass="21433">MVIPIQSISKNDKFVFECKPNVSTPVTRLEEFDVVVRSELGTLSGRRLRLVCGAEVDAIYRDGRPVELKTQRLRLDDYFWVNKSMRWWLQSFLFGIDDMIVGYRDASGIVRKVESLRTSKLLEQGGFPANAYMNLLSSVLSKVKKLLADGDGCIIHYEINDGNITIRPVPNRQINFFTRRFRAHFN</sequence>
<keyword evidence="2" id="KW-0694">RNA-binding</keyword>
<reference evidence="4" key="1">
    <citation type="submission" date="2021-06" db="EMBL/GenBank/DDBJ databases">
        <title>Parelaphostrongylus tenuis whole genome reference sequence.</title>
        <authorList>
            <person name="Garwood T.J."/>
            <person name="Larsen P.A."/>
            <person name="Fountain-Jones N.M."/>
            <person name="Garbe J.R."/>
            <person name="Macchietto M.G."/>
            <person name="Kania S.A."/>
            <person name="Gerhold R.W."/>
            <person name="Richards J.E."/>
            <person name="Wolf T.M."/>
        </authorList>
    </citation>
    <scope>NUCLEOTIDE SEQUENCE</scope>
    <source>
        <strain evidence="4">MNPRO001-30</strain>
        <tissue evidence="4">Meninges</tissue>
    </source>
</reference>
<accession>A0AAD5RCC6</accession>
<dbReference type="EMBL" id="JAHQIW010007310">
    <property type="protein sequence ID" value="KAJ1373560.1"/>
    <property type="molecule type" value="Genomic_DNA"/>
</dbReference>
<keyword evidence="2" id="KW-0547">Nucleotide-binding</keyword>
<comment type="subcellular location">
    <subcellularLocation>
        <location evidence="2">Nucleus</location>
    </subcellularLocation>
</comment>
<dbReference type="EC" id="3.6.1.-" evidence="2"/>
<dbReference type="GO" id="GO:0005634">
    <property type="term" value="C:nucleus"/>
    <property type="evidence" value="ECO:0007669"/>
    <property type="project" value="UniProtKB-SubCell"/>
</dbReference>
<dbReference type="GO" id="GO:0110155">
    <property type="term" value="P:NAD-cap decapping"/>
    <property type="evidence" value="ECO:0007669"/>
    <property type="project" value="TreeGrafter"/>
</dbReference>
<comment type="similarity">
    <text evidence="1 2">Belongs to the DXO/Dom3Z family.</text>
</comment>
<keyword evidence="2" id="KW-0539">Nucleus</keyword>
<dbReference type="AlphaFoldDB" id="A0AAD5RCC6"/>
<dbReference type="InterPro" id="IPR013961">
    <property type="entry name" value="RAI1"/>
</dbReference>
<comment type="caution">
    <text evidence="4">The sequence shown here is derived from an EMBL/GenBank/DDBJ whole genome shotgun (WGS) entry which is preliminary data.</text>
</comment>
<organism evidence="4 5">
    <name type="scientific">Parelaphostrongylus tenuis</name>
    <name type="common">Meningeal worm</name>
    <dbReference type="NCBI Taxonomy" id="148309"/>
    <lineage>
        <taxon>Eukaryota</taxon>
        <taxon>Metazoa</taxon>
        <taxon>Ecdysozoa</taxon>
        <taxon>Nematoda</taxon>
        <taxon>Chromadorea</taxon>
        <taxon>Rhabditida</taxon>
        <taxon>Rhabditina</taxon>
        <taxon>Rhabditomorpha</taxon>
        <taxon>Strongyloidea</taxon>
        <taxon>Metastrongylidae</taxon>
        <taxon>Parelaphostrongylus</taxon>
    </lineage>
</organism>
<dbReference type="PANTHER" id="PTHR12395">
    <property type="entry name" value="DOM-3 RELATED"/>
    <property type="match status" value="1"/>
</dbReference>
<dbReference type="GO" id="GO:0034353">
    <property type="term" value="F:mRNA 5'-diphosphatase activity"/>
    <property type="evidence" value="ECO:0007669"/>
    <property type="project" value="TreeGrafter"/>
</dbReference>
<dbReference type="GO" id="GO:0004518">
    <property type="term" value="F:nuclease activity"/>
    <property type="evidence" value="ECO:0007669"/>
    <property type="project" value="UniProtKB-KW"/>
</dbReference>
<evidence type="ECO:0000256" key="2">
    <source>
        <dbReference type="RuleBase" id="RU367113"/>
    </source>
</evidence>
<keyword evidence="2" id="KW-0479">Metal-binding</keyword>
<dbReference type="GO" id="GO:0000956">
    <property type="term" value="P:nuclear-transcribed mRNA catabolic process"/>
    <property type="evidence" value="ECO:0007669"/>
    <property type="project" value="TreeGrafter"/>
</dbReference>
<keyword evidence="2" id="KW-0378">Hydrolase</keyword>
<dbReference type="Proteomes" id="UP001196413">
    <property type="component" value="Unassembled WGS sequence"/>
</dbReference>
<dbReference type="PANTHER" id="PTHR12395:SF9">
    <property type="entry name" value="DECAPPING AND EXORIBONUCLEASE PROTEIN"/>
    <property type="match status" value="1"/>
</dbReference>
<comment type="function">
    <text evidence="2">Decapping enzyme for NAD-capped RNAs: specifically hydrolyzes the nicotinamide adenine dinucleotide (NAD) cap from a subset of RNAs by removing the entire NAD moiety from the 5'-end of an NAD-capped RNA.</text>
</comment>
<proteinExistence type="inferred from homology"/>
<evidence type="ECO:0000256" key="1">
    <source>
        <dbReference type="ARBA" id="ARBA00006562"/>
    </source>
</evidence>
<evidence type="ECO:0000313" key="4">
    <source>
        <dbReference type="EMBL" id="KAJ1373560.1"/>
    </source>
</evidence>
<dbReference type="GO" id="GO:0046872">
    <property type="term" value="F:metal ion binding"/>
    <property type="evidence" value="ECO:0007669"/>
    <property type="project" value="UniProtKB-KW"/>
</dbReference>
<keyword evidence="5" id="KW-1185">Reference proteome</keyword>
<name>A0AAD5RCC6_PARTN</name>